<dbReference type="GO" id="GO:0051301">
    <property type="term" value="P:cell division"/>
    <property type="evidence" value="ECO:0007669"/>
    <property type="project" value="UniProtKB-KW"/>
</dbReference>
<keyword evidence="4 10" id="KW-0808">Transferase</keyword>
<evidence type="ECO:0000259" key="13">
    <source>
        <dbReference type="Pfam" id="PF04101"/>
    </source>
</evidence>
<feature type="compositionally biased region" description="Pro residues" evidence="11">
    <location>
        <begin position="377"/>
        <end position="387"/>
    </location>
</feature>
<accession>A0A1H7TBC2</accession>
<keyword evidence="2 10" id="KW-0132">Cell division</keyword>
<keyword evidence="6 10" id="KW-0573">Peptidoglycan synthesis</keyword>
<keyword evidence="3 10" id="KW-0328">Glycosyltransferase</keyword>
<feature type="domain" description="Glycosyl transferase family 28 C-terminal" evidence="13">
    <location>
        <begin position="200"/>
        <end position="362"/>
    </location>
</feature>
<dbReference type="GO" id="GO:0071555">
    <property type="term" value="P:cell wall organization"/>
    <property type="evidence" value="ECO:0007669"/>
    <property type="project" value="UniProtKB-KW"/>
</dbReference>
<evidence type="ECO:0000256" key="9">
    <source>
        <dbReference type="ARBA" id="ARBA00023316"/>
    </source>
</evidence>
<dbReference type="AlphaFoldDB" id="A0A1H7TBC2"/>
<evidence type="ECO:0000313" key="14">
    <source>
        <dbReference type="EMBL" id="SEL82170.1"/>
    </source>
</evidence>
<sequence>MSRTLRLLITGGGTGGHTYPALTTLSAVQRRQVPHDVLWVGTANGLEARITAEHGIPFKAITTGKLRRRPNLKELGTNIADVFRIPVGVFQAIGHAARYLPDVVLSTGGYVAVPIGVAAKLIRRPLVMHEQTTVVGLANRILARLATRIALSHESSLEYLPASARAKAVVTGNPIRPELLHGDRAAAYDLFGLTFEVPLIYVTGGAQGSKQINTLVAEILPRLLGHAQVVHQCGPAWIDQMRAVSLPPELADRYHPVPYVGSELPDLYAAADVVIARSGAGTVSELTAIGKPAVLIPLIPTGGDEQRKNASYLVAAGAARALLEPHPTSEQLLGELMPLLADPGLRLSMAQAAARLGRIDAADVLADLLLETAQFGPPGPSGHPRPPAHSAEHPQPPAHPDQHAQPQAHPGGHAQPPSYPGHAQPGPAVQPSPRPGPPPQPPAHPGQSSQPHTHPGPFGQPGQFPHPGGPGEAGQFGQPGPYGR</sequence>
<dbReference type="GO" id="GO:0008360">
    <property type="term" value="P:regulation of cell shape"/>
    <property type="evidence" value="ECO:0007669"/>
    <property type="project" value="UniProtKB-KW"/>
</dbReference>
<dbReference type="RefSeq" id="WP_337959851.1">
    <property type="nucleotide sequence ID" value="NZ_FOBF01000007.1"/>
</dbReference>
<evidence type="ECO:0000256" key="3">
    <source>
        <dbReference type="ARBA" id="ARBA00022676"/>
    </source>
</evidence>
<protein>
    <recommendedName>
        <fullName evidence="10">UDP-N-acetylglucosamine--N-acetylmuramyl-(pentapeptide) pyrophosphoryl-undecaprenol N-acetylglucosamine transferase</fullName>
        <ecNumber evidence="10">2.4.1.227</ecNumber>
    </recommendedName>
    <alternativeName>
        <fullName evidence="10">Undecaprenyl-PP-MurNAc-pentapeptide-UDPGlcNAc GlcNAc transferase</fullName>
    </alternativeName>
</protein>
<evidence type="ECO:0000256" key="8">
    <source>
        <dbReference type="ARBA" id="ARBA00023306"/>
    </source>
</evidence>
<proteinExistence type="inferred from homology"/>
<dbReference type="Pfam" id="PF03033">
    <property type="entry name" value="Glyco_transf_28"/>
    <property type="match status" value="1"/>
</dbReference>
<feature type="binding site" evidence="10">
    <location>
        <position position="176"/>
    </location>
    <ligand>
        <name>UDP-N-acetyl-alpha-D-glucosamine</name>
        <dbReference type="ChEBI" id="CHEBI:57705"/>
    </ligand>
</feature>
<keyword evidence="15" id="KW-1185">Reference proteome</keyword>
<feature type="region of interest" description="Disordered" evidence="11">
    <location>
        <begin position="373"/>
        <end position="484"/>
    </location>
</feature>
<keyword evidence="1 10" id="KW-1003">Cell membrane</keyword>
<dbReference type="PANTHER" id="PTHR21015:SF22">
    <property type="entry name" value="GLYCOSYLTRANSFERASE"/>
    <property type="match status" value="1"/>
</dbReference>
<keyword evidence="7 10" id="KW-0472">Membrane</keyword>
<comment type="subcellular location">
    <subcellularLocation>
        <location evidence="10">Cell membrane</location>
        <topology evidence="10">Peripheral membrane protein</topology>
        <orientation evidence="10">Cytoplasmic side</orientation>
    </subcellularLocation>
</comment>
<feature type="compositionally biased region" description="Low complexity" evidence="11">
    <location>
        <begin position="445"/>
        <end position="466"/>
    </location>
</feature>
<comment type="function">
    <text evidence="10">Cell wall formation. Catalyzes the transfer of a GlcNAc subunit on undecaprenyl-pyrophosphoryl-MurNAc-pentapeptide (lipid intermediate I) to form undecaprenyl-pyrophosphoryl-MurNAc-(pentapeptide)GlcNAc (lipid intermediate II).</text>
</comment>
<evidence type="ECO:0000256" key="10">
    <source>
        <dbReference type="HAMAP-Rule" id="MF_00033"/>
    </source>
</evidence>
<feature type="domain" description="Glycosyltransferase family 28 N-terminal" evidence="12">
    <location>
        <begin position="8"/>
        <end position="150"/>
    </location>
</feature>
<dbReference type="InterPro" id="IPR004276">
    <property type="entry name" value="GlycoTrans_28_N"/>
</dbReference>
<evidence type="ECO:0000256" key="2">
    <source>
        <dbReference type="ARBA" id="ARBA00022618"/>
    </source>
</evidence>
<dbReference type="CDD" id="cd03785">
    <property type="entry name" value="GT28_MurG"/>
    <property type="match status" value="1"/>
</dbReference>
<dbReference type="EC" id="2.4.1.227" evidence="10"/>
<feature type="binding site" evidence="10">
    <location>
        <begin position="14"/>
        <end position="16"/>
    </location>
    <ligand>
        <name>UDP-N-acetyl-alpha-D-glucosamine</name>
        <dbReference type="ChEBI" id="CHEBI:57705"/>
    </ligand>
</feature>
<evidence type="ECO:0000256" key="4">
    <source>
        <dbReference type="ARBA" id="ARBA00022679"/>
    </source>
</evidence>
<dbReference type="PANTHER" id="PTHR21015">
    <property type="entry name" value="UDP-N-ACETYLGLUCOSAMINE--N-ACETYLMURAMYL-(PENTAPEPTIDE) PYROPHOSPHORYL-UNDECAPRENOL N-ACETYLGLUCOSAMINE TRANSFERASE 1"/>
    <property type="match status" value="1"/>
</dbReference>
<comment type="caution">
    <text evidence="10">Lacks conserved residue(s) required for the propagation of feature annotation.</text>
</comment>
<keyword evidence="9 10" id="KW-0961">Cell wall biogenesis/degradation</keyword>
<dbReference type="InterPro" id="IPR006009">
    <property type="entry name" value="GlcNAc_MurG"/>
</dbReference>
<dbReference type="HAMAP" id="MF_00033">
    <property type="entry name" value="MurG"/>
    <property type="match status" value="1"/>
</dbReference>
<keyword evidence="5 10" id="KW-0133">Cell shape</keyword>
<dbReference type="Pfam" id="PF04101">
    <property type="entry name" value="Glyco_tran_28_C"/>
    <property type="match status" value="1"/>
</dbReference>
<feature type="compositionally biased region" description="Pro residues" evidence="11">
    <location>
        <begin position="428"/>
        <end position="444"/>
    </location>
</feature>
<dbReference type="GO" id="GO:0005886">
    <property type="term" value="C:plasma membrane"/>
    <property type="evidence" value="ECO:0007669"/>
    <property type="project" value="UniProtKB-SubCell"/>
</dbReference>
<name>A0A1H7TBC2_9ACTN</name>
<dbReference type="UniPathway" id="UPA00219"/>
<evidence type="ECO:0000313" key="15">
    <source>
        <dbReference type="Proteomes" id="UP000198953"/>
    </source>
</evidence>
<dbReference type="SUPFAM" id="SSF53756">
    <property type="entry name" value="UDP-Glycosyltransferase/glycogen phosphorylase"/>
    <property type="match status" value="1"/>
</dbReference>
<dbReference type="GO" id="GO:0050511">
    <property type="term" value="F:undecaprenyldiphospho-muramoylpentapeptide beta-N-acetylglucosaminyltransferase activity"/>
    <property type="evidence" value="ECO:0007669"/>
    <property type="project" value="UniProtKB-UniRule"/>
</dbReference>
<keyword evidence="8 10" id="KW-0131">Cell cycle</keyword>
<evidence type="ECO:0000259" key="12">
    <source>
        <dbReference type="Pfam" id="PF03033"/>
    </source>
</evidence>
<comment type="catalytic activity">
    <reaction evidence="10">
        <text>di-trans,octa-cis-undecaprenyl diphospho-N-acetyl-alpha-D-muramoyl-L-alanyl-D-glutamyl-meso-2,6-diaminopimeloyl-D-alanyl-D-alanine + UDP-N-acetyl-alpha-D-glucosamine = di-trans,octa-cis-undecaprenyl diphospho-[N-acetyl-alpha-D-glucosaminyl-(1-&gt;4)]-N-acetyl-alpha-D-muramoyl-L-alanyl-D-glutamyl-meso-2,6-diaminopimeloyl-D-alanyl-D-alanine + UDP + H(+)</text>
        <dbReference type="Rhea" id="RHEA:31227"/>
        <dbReference type="ChEBI" id="CHEBI:15378"/>
        <dbReference type="ChEBI" id="CHEBI:57705"/>
        <dbReference type="ChEBI" id="CHEBI:58223"/>
        <dbReference type="ChEBI" id="CHEBI:61387"/>
        <dbReference type="ChEBI" id="CHEBI:61388"/>
        <dbReference type="EC" id="2.4.1.227"/>
    </reaction>
</comment>
<dbReference type="EMBL" id="FOBF01000007">
    <property type="protein sequence ID" value="SEL82170.1"/>
    <property type="molecule type" value="Genomic_DNA"/>
</dbReference>
<comment type="pathway">
    <text evidence="10">Cell wall biogenesis; peptidoglycan biosynthesis.</text>
</comment>
<comment type="similarity">
    <text evidence="10">Belongs to the glycosyltransferase 28 family. MurG subfamily.</text>
</comment>
<dbReference type="InterPro" id="IPR007235">
    <property type="entry name" value="Glyco_trans_28_C"/>
</dbReference>
<evidence type="ECO:0000256" key="7">
    <source>
        <dbReference type="ARBA" id="ARBA00023136"/>
    </source>
</evidence>
<dbReference type="GO" id="GO:0005975">
    <property type="term" value="P:carbohydrate metabolic process"/>
    <property type="evidence" value="ECO:0007669"/>
    <property type="project" value="InterPro"/>
</dbReference>
<evidence type="ECO:0000256" key="6">
    <source>
        <dbReference type="ARBA" id="ARBA00022984"/>
    </source>
</evidence>
<evidence type="ECO:0000256" key="5">
    <source>
        <dbReference type="ARBA" id="ARBA00022960"/>
    </source>
</evidence>
<evidence type="ECO:0000256" key="11">
    <source>
        <dbReference type="SAM" id="MobiDB-lite"/>
    </source>
</evidence>
<dbReference type="Proteomes" id="UP000198953">
    <property type="component" value="Unassembled WGS sequence"/>
</dbReference>
<organism evidence="14 15">
    <name type="scientific">Nonomuraea pusilla</name>
    <dbReference type="NCBI Taxonomy" id="46177"/>
    <lineage>
        <taxon>Bacteria</taxon>
        <taxon>Bacillati</taxon>
        <taxon>Actinomycetota</taxon>
        <taxon>Actinomycetes</taxon>
        <taxon>Streptosporangiales</taxon>
        <taxon>Streptosporangiaceae</taxon>
        <taxon>Nonomuraea</taxon>
    </lineage>
</organism>
<dbReference type="STRING" id="46177.SAMN05660976_03425"/>
<dbReference type="Gene3D" id="3.40.50.2000">
    <property type="entry name" value="Glycogen Phosphorylase B"/>
    <property type="match status" value="2"/>
</dbReference>
<gene>
    <name evidence="10" type="primary">murG</name>
    <name evidence="14" type="ORF">SAMN05660976_03425</name>
</gene>
<feature type="binding site" evidence="10">
    <location>
        <position position="306"/>
    </location>
    <ligand>
        <name>UDP-N-acetyl-alpha-D-glucosamine</name>
        <dbReference type="ChEBI" id="CHEBI:57705"/>
    </ligand>
</feature>
<evidence type="ECO:0000256" key="1">
    <source>
        <dbReference type="ARBA" id="ARBA00022475"/>
    </source>
</evidence>
<reference evidence="14 15" key="1">
    <citation type="submission" date="2016-10" db="EMBL/GenBank/DDBJ databases">
        <authorList>
            <person name="de Groot N.N."/>
        </authorList>
    </citation>
    <scope>NUCLEOTIDE SEQUENCE [LARGE SCALE GENOMIC DNA]</scope>
    <source>
        <strain evidence="14 15">DSM 43357</strain>
    </source>
</reference>
<dbReference type="GO" id="GO:0051991">
    <property type="term" value="F:UDP-N-acetyl-D-glucosamine:N-acetylmuramoyl-L-alanyl-D-glutamyl-meso-2,6-diaminopimelyl-D-alanyl-D-alanine-diphosphoundecaprenol 4-beta-N-acetylglucosaminlytransferase activity"/>
    <property type="evidence" value="ECO:0007669"/>
    <property type="project" value="RHEA"/>
</dbReference>
<dbReference type="GO" id="GO:0009252">
    <property type="term" value="P:peptidoglycan biosynthetic process"/>
    <property type="evidence" value="ECO:0007669"/>
    <property type="project" value="UniProtKB-UniRule"/>
</dbReference>